<dbReference type="PROSITE" id="PS50294">
    <property type="entry name" value="WD_REPEATS_REGION"/>
    <property type="match status" value="3"/>
</dbReference>
<comment type="caution">
    <text evidence="4">The sequence shown here is derived from an EMBL/GenBank/DDBJ whole genome shotgun (WGS) entry which is preliminary data.</text>
</comment>
<dbReference type="PANTHER" id="PTHR44019">
    <property type="entry name" value="WD REPEAT-CONTAINING PROTEIN 55"/>
    <property type="match status" value="1"/>
</dbReference>
<feature type="repeat" description="WD" evidence="3">
    <location>
        <begin position="211"/>
        <end position="252"/>
    </location>
</feature>
<proteinExistence type="predicted"/>
<dbReference type="CDD" id="cd00200">
    <property type="entry name" value="WD40"/>
    <property type="match status" value="1"/>
</dbReference>
<dbReference type="OrthoDB" id="3238562at2759"/>
<dbReference type="SUPFAM" id="SSF50998">
    <property type="entry name" value="Quinoprotein alcohol dehydrogenase-like"/>
    <property type="match status" value="1"/>
</dbReference>
<accession>A0A9P5PFD6</accession>
<keyword evidence="1 3" id="KW-0853">WD repeat</keyword>
<dbReference type="InterPro" id="IPR015943">
    <property type="entry name" value="WD40/YVTN_repeat-like_dom_sf"/>
</dbReference>
<dbReference type="PROSITE" id="PS00678">
    <property type="entry name" value="WD_REPEATS_1"/>
    <property type="match status" value="2"/>
</dbReference>
<dbReference type="PANTHER" id="PTHR44019:SF8">
    <property type="entry name" value="POC1 CENTRIOLAR PROTEIN HOMOLOG"/>
    <property type="match status" value="1"/>
</dbReference>
<dbReference type="SMART" id="SM00320">
    <property type="entry name" value="WD40"/>
    <property type="match status" value="6"/>
</dbReference>
<dbReference type="Pfam" id="PF00400">
    <property type="entry name" value="WD40"/>
    <property type="match status" value="6"/>
</dbReference>
<feature type="repeat" description="WD" evidence="3">
    <location>
        <begin position="299"/>
        <end position="340"/>
    </location>
</feature>
<evidence type="ECO:0000313" key="4">
    <source>
        <dbReference type="EMBL" id="KAF9064619.1"/>
    </source>
</evidence>
<feature type="repeat" description="WD" evidence="3">
    <location>
        <begin position="340"/>
        <end position="374"/>
    </location>
</feature>
<keyword evidence="5" id="KW-1185">Reference proteome</keyword>
<dbReference type="EMBL" id="JADNRY010000119">
    <property type="protein sequence ID" value="KAF9064619.1"/>
    <property type="molecule type" value="Genomic_DNA"/>
</dbReference>
<dbReference type="AlphaFoldDB" id="A0A9P5PFD6"/>
<reference evidence="4" key="1">
    <citation type="submission" date="2020-11" db="EMBL/GenBank/DDBJ databases">
        <authorList>
            <consortium name="DOE Joint Genome Institute"/>
            <person name="Ahrendt S."/>
            <person name="Riley R."/>
            <person name="Andreopoulos W."/>
            <person name="Labutti K."/>
            <person name="Pangilinan J."/>
            <person name="Ruiz-Duenas F.J."/>
            <person name="Barrasa J.M."/>
            <person name="Sanchez-Garcia M."/>
            <person name="Camarero S."/>
            <person name="Miyauchi S."/>
            <person name="Serrano A."/>
            <person name="Linde D."/>
            <person name="Babiker R."/>
            <person name="Drula E."/>
            <person name="Ayuso-Fernandez I."/>
            <person name="Pacheco R."/>
            <person name="Padilla G."/>
            <person name="Ferreira P."/>
            <person name="Barriuso J."/>
            <person name="Kellner H."/>
            <person name="Castanera R."/>
            <person name="Alfaro M."/>
            <person name="Ramirez L."/>
            <person name="Pisabarro A.G."/>
            <person name="Kuo A."/>
            <person name="Tritt A."/>
            <person name="Lipzen A."/>
            <person name="He G."/>
            <person name="Yan M."/>
            <person name="Ng V."/>
            <person name="Cullen D."/>
            <person name="Martin F."/>
            <person name="Rosso M.-N."/>
            <person name="Henrissat B."/>
            <person name="Hibbett D."/>
            <person name="Martinez A.T."/>
            <person name="Grigoriev I.V."/>
        </authorList>
    </citation>
    <scope>NUCLEOTIDE SEQUENCE</scope>
    <source>
        <strain evidence="4">AH 40177</strain>
    </source>
</reference>
<dbReference type="PRINTS" id="PR00320">
    <property type="entry name" value="GPROTEINBRPT"/>
</dbReference>
<dbReference type="Proteomes" id="UP000772434">
    <property type="component" value="Unassembled WGS sequence"/>
</dbReference>
<dbReference type="InterPro" id="IPR011047">
    <property type="entry name" value="Quinoprotein_ADH-like_sf"/>
</dbReference>
<dbReference type="Gene3D" id="2.130.10.10">
    <property type="entry name" value="YVTN repeat-like/Quinoprotein amine dehydrogenase"/>
    <property type="match status" value="2"/>
</dbReference>
<dbReference type="PROSITE" id="PS50082">
    <property type="entry name" value="WD_REPEATS_2"/>
    <property type="match status" value="4"/>
</dbReference>
<name>A0A9P5PFD6_9AGAR</name>
<protein>
    <submittedName>
        <fullName evidence="4">Quinon protein alcohol dehydrogenase-like superfamily</fullName>
    </submittedName>
</protein>
<feature type="repeat" description="WD" evidence="3">
    <location>
        <begin position="257"/>
        <end position="298"/>
    </location>
</feature>
<gene>
    <name evidence="4" type="ORF">BDP27DRAFT_1425622</name>
</gene>
<dbReference type="InterPro" id="IPR050505">
    <property type="entry name" value="WDR55/POC1"/>
</dbReference>
<evidence type="ECO:0000256" key="1">
    <source>
        <dbReference type="ARBA" id="ARBA00022574"/>
    </source>
</evidence>
<dbReference type="InterPro" id="IPR019775">
    <property type="entry name" value="WD40_repeat_CS"/>
</dbReference>
<evidence type="ECO:0000313" key="5">
    <source>
        <dbReference type="Proteomes" id="UP000772434"/>
    </source>
</evidence>
<sequence>MVSGERSDLLSVIGLQSIVEFHGSSSLLFDALVVECDTPREDVMRALIKALLAFPLPSRPKGSEIPGIREIGDILSRSSQEGRVSDKDFLIMLRIFIGLTFNDATLKSLVASVSFSPDGACLFAGWKMPVFEPHGYVRSIVFSSDGEHIATVHEDNIVLISDNTGKKIGKSLVHEAPVSSVVFSADGRFIVTASSDIIYIWDAVNLETKAHRQHSGLIMSVTVSPDVTHVASASDDKTIQISDIQQLQSTNPIQHKLEGHTEAVICVQYSPDGMRLISGSTDCTIRLWDITTGETIMVISTQNRPVRCLAVSLSGHLIVSGSDEGYIQVWNANTGKRSEVIDYGVSIGAIAFAPNGRQLASGYNDGAVRVWELL</sequence>
<evidence type="ECO:0000256" key="3">
    <source>
        <dbReference type="PROSITE-ProRule" id="PRU00221"/>
    </source>
</evidence>
<dbReference type="InterPro" id="IPR001680">
    <property type="entry name" value="WD40_rpt"/>
</dbReference>
<keyword evidence="2" id="KW-0677">Repeat</keyword>
<dbReference type="InterPro" id="IPR020472">
    <property type="entry name" value="WD40_PAC1"/>
</dbReference>
<evidence type="ECO:0000256" key="2">
    <source>
        <dbReference type="ARBA" id="ARBA00022737"/>
    </source>
</evidence>
<organism evidence="4 5">
    <name type="scientific">Rhodocollybia butyracea</name>
    <dbReference type="NCBI Taxonomy" id="206335"/>
    <lineage>
        <taxon>Eukaryota</taxon>
        <taxon>Fungi</taxon>
        <taxon>Dikarya</taxon>
        <taxon>Basidiomycota</taxon>
        <taxon>Agaricomycotina</taxon>
        <taxon>Agaricomycetes</taxon>
        <taxon>Agaricomycetidae</taxon>
        <taxon>Agaricales</taxon>
        <taxon>Marasmiineae</taxon>
        <taxon>Omphalotaceae</taxon>
        <taxon>Rhodocollybia</taxon>
    </lineage>
</organism>